<proteinExistence type="predicted"/>
<reference evidence="1 2" key="2">
    <citation type="journal article" date="2022" name="Mol. Ecol. Resour.">
        <title>The genomes of chicory, endive, great burdock and yacon provide insights into Asteraceae paleo-polyploidization history and plant inulin production.</title>
        <authorList>
            <person name="Fan W."/>
            <person name="Wang S."/>
            <person name="Wang H."/>
            <person name="Wang A."/>
            <person name="Jiang F."/>
            <person name="Liu H."/>
            <person name="Zhao H."/>
            <person name="Xu D."/>
            <person name="Zhang Y."/>
        </authorList>
    </citation>
    <scope>NUCLEOTIDE SEQUENCE [LARGE SCALE GENOMIC DNA]</scope>
    <source>
        <strain evidence="2">cv. Yunnan</strain>
        <tissue evidence="1">Leaves</tissue>
    </source>
</reference>
<sequence length="104" mass="11811">MEVPSETENPNPSTVTTERNSKTKGKNNDFVFCKVCRLNHNQGIHLDPVKFRTVKSKLNPKRVGAACGNRGAGKIPEKNLRWRPRNQSKMKVKLVIHHCSYSLI</sequence>
<name>A0ACB9IFE6_9ASTR</name>
<dbReference type="EMBL" id="CM042025">
    <property type="protein sequence ID" value="KAI3806978.1"/>
    <property type="molecule type" value="Genomic_DNA"/>
</dbReference>
<gene>
    <name evidence="1" type="ORF">L1987_22898</name>
</gene>
<reference evidence="2" key="1">
    <citation type="journal article" date="2022" name="Mol. Ecol. Resour.">
        <title>The genomes of chicory, endive, great burdock and yacon provide insights into Asteraceae palaeo-polyploidization history and plant inulin production.</title>
        <authorList>
            <person name="Fan W."/>
            <person name="Wang S."/>
            <person name="Wang H."/>
            <person name="Wang A."/>
            <person name="Jiang F."/>
            <person name="Liu H."/>
            <person name="Zhao H."/>
            <person name="Xu D."/>
            <person name="Zhang Y."/>
        </authorList>
    </citation>
    <scope>NUCLEOTIDE SEQUENCE [LARGE SCALE GENOMIC DNA]</scope>
    <source>
        <strain evidence="2">cv. Yunnan</strain>
    </source>
</reference>
<accession>A0ACB9IFE6</accession>
<evidence type="ECO:0000313" key="1">
    <source>
        <dbReference type="EMBL" id="KAI3806978.1"/>
    </source>
</evidence>
<organism evidence="1 2">
    <name type="scientific">Smallanthus sonchifolius</name>
    <dbReference type="NCBI Taxonomy" id="185202"/>
    <lineage>
        <taxon>Eukaryota</taxon>
        <taxon>Viridiplantae</taxon>
        <taxon>Streptophyta</taxon>
        <taxon>Embryophyta</taxon>
        <taxon>Tracheophyta</taxon>
        <taxon>Spermatophyta</taxon>
        <taxon>Magnoliopsida</taxon>
        <taxon>eudicotyledons</taxon>
        <taxon>Gunneridae</taxon>
        <taxon>Pentapetalae</taxon>
        <taxon>asterids</taxon>
        <taxon>campanulids</taxon>
        <taxon>Asterales</taxon>
        <taxon>Asteraceae</taxon>
        <taxon>Asteroideae</taxon>
        <taxon>Heliantheae alliance</taxon>
        <taxon>Millerieae</taxon>
        <taxon>Smallanthus</taxon>
    </lineage>
</organism>
<evidence type="ECO:0000313" key="2">
    <source>
        <dbReference type="Proteomes" id="UP001056120"/>
    </source>
</evidence>
<protein>
    <submittedName>
        <fullName evidence="1">Uncharacterized protein</fullName>
    </submittedName>
</protein>
<comment type="caution">
    <text evidence="1">The sequence shown here is derived from an EMBL/GenBank/DDBJ whole genome shotgun (WGS) entry which is preliminary data.</text>
</comment>
<keyword evidence="2" id="KW-1185">Reference proteome</keyword>
<dbReference type="Proteomes" id="UP001056120">
    <property type="component" value="Linkage Group LG08"/>
</dbReference>